<dbReference type="Proteomes" id="UP000291117">
    <property type="component" value="Unassembled WGS sequence"/>
</dbReference>
<dbReference type="OrthoDB" id="6078026at2"/>
<organism evidence="2 4">
    <name type="scientific">Pedobacter hiemivivus</name>
    <dbReference type="NCBI Taxonomy" id="2530454"/>
    <lineage>
        <taxon>Bacteria</taxon>
        <taxon>Pseudomonadati</taxon>
        <taxon>Bacteroidota</taxon>
        <taxon>Sphingobacteriia</taxon>
        <taxon>Sphingobacteriales</taxon>
        <taxon>Sphingobacteriaceae</taxon>
        <taxon>Pedobacter</taxon>
    </lineage>
</organism>
<keyword evidence="4" id="KW-1185">Reference proteome</keyword>
<dbReference type="EMBL" id="SWDX01000001">
    <property type="protein sequence ID" value="TKC65120.1"/>
    <property type="molecule type" value="Genomic_DNA"/>
</dbReference>
<evidence type="ECO:0000313" key="3">
    <source>
        <dbReference type="EMBL" id="TKC65120.1"/>
    </source>
</evidence>
<accession>A0A4U1GPQ8</accession>
<dbReference type="Gene3D" id="3.30.160.670">
    <property type="match status" value="1"/>
</dbReference>
<evidence type="ECO:0000313" key="5">
    <source>
        <dbReference type="Proteomes" id="UP000309594"/>
    </source>
</evidence>
<sequence length="214" mass="24220">MKQVKFFAILLISGVLWSCSPTTRVTGSWVNSSARGTMLSGKTVFIASLTRNMEVRTKLENALASEAALKNVKVVKSTDFFSPDFYQKSPTETTLMSKIQNSGANYILTISLINKQSETRYVPGSAGYAPYPYYGWYGGFYSYYNYWRPMFYEPGYYVTDKTYFMETNLYDMANSKLVWSAQTETVNPGSIDAFVNSYPKILINQMAKDGLLPM</sequence>
<reference evidence="3 5" key="2">
    <citation type="submission" date="2019-04" db="EMBL/GenBank/DDBJ databases">
        <title>Pedobacter sp. RP-1-16 sp. nov., isolated from Arctic soil.</title>
        <authorList>
            <person name="Dahal R.H."/>
            <person name="Kim D.-U."/>
        </authorList>
    </citation>
    <scope>NUCLEOTIDE SEQUENCE [LARGE SCALE GENOMIC DNA]</scope>
    <source>
        <strain evidence="3 5">RP-1-16</strain>
    </source>
</reference>
<comment type="caution">
    <text evidence="2">The sequence shown here is derived from an EMBL/GenBank/DDBJ whole genome shotgun (WGS) entry which is preliminary data.</text>
</comment>
<keyword evidence="1" id="KW-0732">Signal</keyword>
<evidence type="ECO:0008006" key="6">
    <source>
        <dbReference type="Google" id="ProtNLM"/>
    </source>
</evidence>
<feature type="chain" id="PRO_5040597741" description="DUF4136 domain-containing protein" evidence="1">
    <location>
        <begin position="19"/>
        <end position="214"/>
    </location>
</feature>
<accession>A0A4R0NDX3</accession>
<name>A0A4R0NDX3_9SPHI</name>
<feature type="signal peptide" evidence="1">
    <location>
        <begin position="1"/>
        <end position="18"/>
    </location>
</feature>
<dbReference type="RefSeq" id="WP_131607383.1">
    <property type="nucleotide sequence ID" value="NZ_SJSM01000002.1"/>
</dbReference>
<dbReference type="AlphaFoldDB" id="A0A4R0NDX3"/>
<reference evidence="2 4" key="1">
    <citation type="submission" date="2019-02" db="EMBL/GenBank/DDBJ databases">
        <title>Pedobacter sp. RP-3-8 sp. nov., isolated from Arctic soil.</title>
        <authorList>
            <person name="Dahal R.H."/>
        </authorList>
    </citation>
    <scope>NUCLEOTIDE SEQUENCE [LARGE SCALE GENOMIC DNA]</scope>
    <source>
        <strain evidence="2 4">RP-3-8</strain>
    </source>
</reference>
<evidence type="ECO:0000313" key="4">
    <source>
        <dbReference type="Proteomes" id="UP000291117"/>
    </source>
</evidence>
<evidence type="ECO:0000256" key="1">
    <source>
        <dbReference type="SAM" id="SignalP"/>
    </source>
</evidence>
<gene>
    <name evidence="2" type="ORF">EZ444_03680</name>
    <name evidence="3" type="ORF">FBD94_00745</name>
</gene>
<evidence type="ECO:0000313" key="2">
    <source>
        <dbReference type="EMBL" id="TCC98398.1"/>
    </source>
</evidence>
<dbReference type="EMBL" id="SJSM01000002">
    <property type="protein sequence ID" value="TCC98398.1"/>
    <property type="molecule type" value="Genomic_DNA"/>
</dbReference>
<proteinExistence type="predicted"/>
<protein>
    <recommendedName>
        <fullName evidence="6">DUF4136 domain-containing protein</fullName>
    </recommendedName>
</protein>
<dbReference type="Proteomes" id="UP000309594">
    <property type="component" value="Unassembled WGS sequence"/>
</dbReference>